<comment type="cofactor">
    <cofactor evidence="9">
        <name>Mg(2+)</name>
        <dbReference type="ChEBI" id="CHEBI:18420"/>
    </cofactor>
</comment>
<evidence type="ECO:0000256" key="4">
    <source>
        <dbReference type="ARBA" id="ARBA00011738"/>
    </source>
</evidence>
<feature type="binding site" evidence="9">
    <location>
        <position position="136"/>
    </location>
    <ligand>
        <name>orotate</name>
        <dbReference type="ChEBI" id="CHEBI:30839"/>
    </ligand>
</feature>
<dbReference type="RefSeq" id="WP_343060814.1">
    <property type="nucleotide sequence ID" value="NZ_BAABEW010000024.1"/>
</dbReference>
<dbReference type="FunFam" id="3.40.50.2020:FF:000008">
    <property type="entry name" value="Orotate phosphoribosyltransferase"/>
    <property type="match status" value="1"/>
</dbReference>
<gene>
    <name evidence="9" type="primary">pyrE</name>
    <name evidence="11" type="ORF">HNQ70_003371</name>
</gene>
<evidence type="ECO:0000256" key="1">
    <source>
        <dbReference type="ARBA" id="ARBA00003769"/>
    </source>
</evidence>
<dbReference type="GO" id="GO:0046132">
    <property type="term" value="P:pyrimidine ribonucleoside biosynthetic process"/>
    <property type="evidence" value="ECO:0007669"/>
    <property type="project" value="TreeGrafter"/>
</dbReference>
<feature type="binding site" evidence="9">
    <location>
        <position position="113"/>
    </location>
    <ligand>
        <name>5-phospho-alpha-D-ribose 1-diphosphate</name>
        <dbReference type="ChEBI" id="CHEBI:58017"/>
        <note>ligand shared between dimeric partners</note>
    </ligand>
</feature>
<dbReference type="PANTHER" id="PTHR46683">
    <property type="entry name" value="OROTATE PHOSPHORIBOSYLTRANSFERASE 1-RELATED"/>
    <property type="match status" value="1"/>
</dbReference>
<reference evidence="11 12" key="1">
    <citation type="submission" date="2020-08" db="EMBL/GenBank/DDBJ databases">
        <title>Genomic Encyclopedia of Type Strains, Phase IV (KMG-IV): sequencing the most valuable type-strain genomes for metagenomic binning, comparative biology and taxonomic classification.</title>
        <authorList>
            <person name="Goeker M."/>
        </authorList>
    </citation>
    <scope>NUCLEOTIDE SEQUENCE [LARGE SCALE GENOMIC DNA]</scope>
    <source>
        <strain evidence="11 12">DSM 29781</strain>
    </source>
</reference>
<feature type="binding site" description="in other chain" evidence="9">
    <location>
        <begin position="81"/>
        <end position="82"/>
    </location>
    <ligand>
        <name>5-phospho-alpha-D-ribose 1-diphosphate</name>
        <dbReference type="ChEBI" id="CHEBI:58017"/>
        <note>ligand shared between dimeric partners</note>
    </ligand>
</feature>
<dbReference type="GO" id="GO:0044205">
    <property type="term" value="P:'de novo' UMP biosynthetic process"/>
    <property type="evidence" value="ECO:0007669"/>
    <property type="project" value="UniProtKB-UniRule"/>
</dbReference>
<dbReference type="InterPro" id="IPR004467">
    <property type="entry name" value="Or_phspho_trans_dom"/>
</dbReference>
<dbReference type="InterPro" id="IPR023031">
    <property type="entry name" value="OPRT"/>
</dbReference>
<dbReference type="EMBL" id="JACHGB010000006">
    <property type="protein sequence ID" value="MBB5273343.1"/>
    <property type="molecule type" value="Genomic_DNA"/>
</dbReference>
<evidence type="ECO:0000256" key="6">
    <source>
        <dbReference type="ARBA" id="ARBA00022676"/>
    </source>
</evidence>
<feature type="binding site" description="in other chain" evidence="9">
    <location>
        <position position="108"/>
    </location>
    <ligand>
        <name>5-phospho-alpha-D-ribose 1-diphosphate</name>
        <dbReference type="ChEBI" id="CHEBI:58017"/>
        <note>ligand shared between dimeric partners</note>
    </ligand>
</feature>
<evidence type="ECO:0000256" key="5">
    <source>
        <dbReference type="ARBA" id="ARBA00011971"/>
    </source>
</evidence>
<evidence type="ECO:0000256" key="7">
    <source>
        <dbReference type="ARBA" id="ARBA00022679"/>
    </source>
</evidence>
<feature type="domain" description="Phosphoribosyltransferase" evidence="10">
    <location>
        <begin position="73"/>
        <end position="171"/>
    </location>
</feature>
<dbReference type="InterPro" id="IPR029057">
    <property type="entry name" value="PRTase-like"/>
</dbReference>
<dbReference type="UniPathway" id="UPA00070">
    <property type="reaction ID" value="UER00119"/>
</dbReference>
<keyword evidence="8 9" id="KW-0665">Pyrimidine biosynthesis</keyword>
<comment type="subunit">
    <text evidence="4 9">Homodimer.</text>
</comment>
<dbReference type="HAMAP" id="MF_01208">
    <property type="entry name" value="PyrE"/>
    <property type="match status" value="1"/>
</dbReference>
<evidence type="ECO:0000259" key="10">
    <source>
        <dbReference type="Pfam" id="PF00156"/>
    </source>
</evidence>
<evidence type="ECO:0000256" key="3">
    <source>
        <dbReference type="ARBA" id="ARBA00006340"/>
    </source>
</evidence>
<organism evidence="11 12">
    <name type="scientific">Quisquiliibacterium transsilvanicum</name>
    <dbReference type="NCBI Taxonomy" id="1549638"/>
    <lineage>
        <taxon>Bacteria</taxon>
        <taxon>Pseudomonadati</taxon>
        <taxon>Pseudomonadota</taxon>
        <taxon>Betaproteobacteria</taxon>
        <taxon>Burkholderiales</taxon>
        <taxon>Burkholderiaceae</taxon>
        <taxon>Quisquiliibacterium</taxon>
    </lineage>
</organism>
<feature type="binding site" evidence="9">
    <location>
        <position position="111"/>
    </location>
    <ligand>
        <name>5-phospho-alpha-D-ribose 1-diphosphate</name>
        <dbReference type="ChEBI" id="CHEBI:58017"/>
        <note>ligand shared between dimeric partners</note>
    </ligand>
</feature>
<proteinExistence type="inferred from homology"/>
<evidence type="ECO:0000313" key="11">
    <source>
        <dbReference type="EMBL" id="MBB5273343.1"/>
    </source>
</evidence>
<evidence type="ECO:0000256" key="2">
    <source>
        <dbReference type="ARBA" id="ARBA00004889"/>
    </source>
</evidence>
<dbReference type="GO" id="GO:0004588">
    <property type="term" value="F:orotate phosphoribosyltransferase activity"/>
    <property type="evidence" value="ECO:0007669"/>
    <property type="project" value="UniProtKB-UniRule"/>
</dbReference>
<feature type="binding site" evidence="9">
    <location>
        <begin position="39"/>
        <end position="40"/>
    </location>
    <ligand>
        <name>orotate</name>
        <dbReference type="ChEBI" id="CHEBI:30839"/>
    </ligand>
</feature>
<comment type="caution">
    <text evidence="11">The sequence shown here is derived from an EMBL/GenBank/DDBJ whole genome shotgun (WGS) entry which is preliminary data.</text>
</comment>
<protein>
    <recommendedName>
        <fullName evidence="5 9">Orotate phosphoribosyltransferase</fullName>
        <shortName evidence="9">OPRT</shortName>
        <shortName evidence="9">OPRTase</shortName>
        <ecNumber evidence="5 9">2.4.2.10</ecNumber>
    </recommendedName>
</protein>
<dbReference type="GO" id="GO:0005737">
    <property type="term" value="C:cytoplasm"/>
    <property type="evidence" value="ECO:0007669"/>
    <property type="project" value="TreeGrafter"/>
</dbReference>
<dbReference type="Gene3D" id="3.40.50.2020">
    <property type="match status" value="1"/>
</dbReference>
<dbReference type="SUPFAM" id="SSF53271">
    <property type="entry name" value="PRTase-like"/>
    <property type="match status" value="1"/>
</dbReference>
<comment type="function">
    <text evidence="1 9">Catalyzes the transfer of a ribosyl phosphate group from 5-phosphoribose 1-diphosphate to orotate, leading to the formation of orotidine monophosphate (OMP).</text>
</comment>
<keyword evidence="6 9" id="KW-0328">Glycosyltransferase</keyword>
<evidence type="ECO:0000256" key="8">
    <source>
        <dbReference type="ARBA" id="ARBA00022975"/>
    </source>
</evidence>
<comment type="similarity">
    <text evidence="3 9">Belongs to the purine/pyrimidine phosphoribosyltransferase family. PyrE subfamily.</text>
</comment>
<accession>A0A7W8M9X4</accession>
<comment type="catalytic activity">
    <reaction evidence="9">
        <text>orotidine 5'-phosphate + diphosphate = orotate + 5-phospho-alpha-D-ribose 1-diphosphate</text>
        <dbReference type="Rhea" id="RHEA:10380"/>
        <dbReference type="ChEBI" id="CHEBI:30839"/>
        <dbReference type="ChEBI" id="CHEBI:33019"/>
        <dbReference type="ChEBI" id="CHEBI:57538"/>
        <dbReference type="ChEBI" id="CHEBI:58017"/>
        <dbReference type="EC" id="2.4.2.10"/>
    </reaction>
</comment>
<feature type="binding site" description="in other chain" evidence="9">
    <location>
        <begin position="132"/>
        <end position="140"/>
    </location>
    <ligand>
        <name>5-phospho-alpha-D-ribose 1-diphosphate</name>
        <dbReference type="ChEBI" id="CHEBI:58017"/>
        <note>ligand shared between dimeric partners</note>
    </ligand>
</feature>
<dbReference type="InterPro" id="IPR000836">
    <property type="entry name" value="PRTase_dom"/>
</dbReference>
<dbReference type="EC" id="2.4.2.10" evidence="5 9"/>
<dbReference type="CDD" id="cd06223">
    <property type="entry name" value="PRTases_typeI"/>
    <property type="match status" value="1"/>
</dbReference>
<keyword evidence="12" id="KW-1185">Reference proteome</keyword>
<keyword evidence="7 9" id="KW-0808">Transferase</keyword>
<dbReference type="NCBIfam" id="TIGR00336">
    <property type="entry name" value="pyrE"/>
    <property type="match status" value="1"/>
</dbReference>
<evidence type="ECO:0000256" key="9">
    <source>
        <dbReference type="HAMAP-Rule" id="MF_01208"/>
    </source>
</evidence>
<evidence type="ECO:0000313" key="12">
    <source>
        <dbReference type="Proteomes" id="UP000532440"/>
    </source>
</evidence>
<dbReference type="Pfam" id="PF00156">
    <property type="entry name" value="Pribosyltran"/>
    <property type="match status" value="1"/>
</dbReference>
<dbReference type="GO" id="GO:0006207">
    <property type="term" value="P:'de novo' pyrimidine nucleobase biosynthetic process"/>
    <property type="evidence" value="ECO:0007669"/>
    <property type="project" value="TreeGrafter"/>
</dbReference>
<dbReference type="Proteomes" id="UP000532440">
    <property type="component" value="Unassembled WGS sequence"/>
</dbReference>
<feature type="binding site" evidence="9">
    <location>
        <position position="164"/>
    </location>
    <ligand>
        <name>orotate</name>
        <dbReference type="ChEBI" id="CHEBI:30839"/>
    </ligand>
</feature>
<sequence length="233" mass="25345">MTQELRRELRAEFIRFAHSAGVLRFGEFTTKAGRLSPYFFNAGLFNDGATLGALAEFYARTLLDAERHGHVRFDMLYGPAYKGITLASATAVALARKERNVPFAFNRKEAKDHGEGGVLIGAPMRGRVVIVDDVISAGTSVRESVEMIRAHGGEPVGVLIALDRQERGGNAENVSELSAVQEVEQKYGLPVFAIAGLDDVLTFLDSGSEAASALAPYRQRVAEYRMRYGASTS</sequence>
<name>A0A7W8M9X4_9BURK</name>
<dbReference type="PANTHER" id="PTHR46683:SF1">
    <property type="entry name" value="OROTATE PHOSPHORIBOSYLTRANSFERASE 1-RELATED"/>
    <property type="match status" value="1"/>
</dbReference>
<feature type="binding site" evidence="9">
    <location>
        <position position="107"/>
    </location>
    <ligand>
        <name>5-phospho-alpha-D-ribose 1-diphosphate</name>
        <dbReference type="ChEBI" id="CHEBI:58017"/>
        <note>ligand shared between dimeric partners</note>
    </ligand>
</feature>
<dbReference type="GO" id="GO:0000287">
    <property type="term" value="F:magnesium ion binding"/>
    <property type="evidence" value="ECO:0007669"/>
    <property type="project" value="UniProtKB-UniRule"/>
</dbReference>
<feature type="binding site" description="in other chain" evidence="9">
    <location>
        <position position="31"/>
    </location>
    <ligand>
        <name>5-phospho-alpha-D-ribose 1-diphosphate</name>
        <dbReference type="ChEBI" id="CHEBI:58017"/>
        <note>ligand shared between dimeric partners</note>
    </ligand>
</feature>
<keyword evidence="9" id="KW-0460">Magnesium</keyword>
<dbReference type="AlphaFoldDB" id="A0A7W8M9X4"/>
<comment type="pathway">
    <text evidence="2 9">Pyrimidine metabolism; UMP biosynthesis via de novo pathway; UMP from orotate: step 1/2.</text>
</comment>